<gene>
    <name evidence="4" type="ORF">KIN_08530</name>
</gene>
<dbReference type="InterPro" id="IPR009057">
    <property type="entry name" value="Homeodomain-like_sf"/>
</dbReference>
<comment type="caution">
    <text evidence="4">The sequence shown here is derived from an EMBL/GenBank/DDBJ whole genome shotgun (WGS) entry which is preliminary data.</text>
</comment>
<accession>A0A6N6JEH4</accession>
<evidence type="ECO:0000313" key="4">
    <source>
        <dbReference type="EMBL" id="GFE63779.1"/>
    </source>
</evidence>
<evidence type="ECO:0000256" key="2">
    <source>
        <dbReference type="PROSITE-ProRule" id="PRU00335"/>
    </source>
</evidence>
<dbReference type="InterPro" id="IPR050109">
    <property type="entry name" value="HTH-type_TetR-like_transc_reg"/>
</dbReference>
<dbReference type="Proteomes" id="UP000436822">
    <property type="component" value="Unassembled WGS sequence"/>
</dbReference>
<dbReference type="SUPFAM" id="SSF48498">
    <property type="entry name" value="Tetracyclin repressor-like, C-terminal domain"/>
    <property type="match status" value="1"/>
</dbReference>
<keyword evidence="5" id="KW-1185">Reference proteome</keyword>
<dbReference type="Gene3D" id="1.10.357.10">
    <property type="entry name" value="Tetracycline Repressor, domain 2"/>
    <property type="match status" value="1"/>
</dbReference>
<comment type="caution">
    <text evidence="2">Lacks conserved residue(s) required for the propagation of feature annotation.</text>
</comment>
<dbReference type="GO" id="GO:0003700">
    <property type="term" value="F:DNA-binding transcription factor activity"/>
    <property type="evidence" value="ECO:0007669"/>
    <property type="project" value="TreeGrafter"/>
</dbReference>
<dbReference type="GO" id="GO:0000976">
    <property type="term" value="F:transcription cis-regulatory region binding"/>
    <property type="evidence" value="ECO:0007669"/>
    <property type="project" value="TreeGrafter"/>
</dbReference>
<evidence type="ECO:0000256" key="1">
    <source>
        <dbReference type="ARBA" id="ARBA00023125"/>
    </source>
</evidence>
<dbReference type="SUPFAM" id="SSF46689">
    <property type="entry name" value="Homeodomain-like"/>
    <property type="match status" value="1"/>
</dbReference>
<dbReference type="InterPro" id="IPR036271">
    <property type="entry name" value="Tet_transcr_reg_TetR-rel_C_sf"/>
</dbReference>
<keyword evidence="1 2" id="KW-0238">DNA-binding</keyword>
<dbReference type="Pfam" id="PF00440">
    <property type="entry name" value="TetR_N"/>
    <property type="match status" value="1"/>
</dbReference>
<evidence type="ECO:0000313" key="5">
    <source>
        <dbReference type="Proteomes" id="UP000436822"/>
    </source>
</evidence>
<reference evidence="4 5" key="1">
    <citation type="submission" date="2019-12" db="EMBL/GenBank/DDBJ databases">
        <title>Litoreibacter badius sp. nov., a novel bacteriochlorophyll a-containing bacterium in the genus Litoreibacter.</title>
        <authorList>
            <person name="Kanamuro M."/>
            <person name="Takabe Y."/>
            <person name="Mori K."/>
            <person name="Takaichi S."/>
            <person name="Hanada S."/>
        </authorList>
    </citation>
    <scope>NUCLEOTIDE SEQUENCE [LARGE SCALE GENOMIC DNA]</scope>
    <source>
        <strain evidence="4 5">K6</strain>
    </source>
</reference>
<dbReference type="Gene3D" id="1.10.10.60">
    <property type="entry name" value="Homeodomain-like"/>
    <property type="match status" value="1"/>
</dbReference>
<sequence>MKDVAATAGIVKSSLYHHFASKEDLFLSTTSAGYAEHLSRLKRIRGTPDLDPRQRLSDLLDVVYASIVESNIGRMAPMIAETSRLFPQVAEAFHANFIEEMDELLRGCVEDGVARGDYRPLNDPGVDHLFCSPPVSLALSRAMFASFADLDAQFPIAKTKAVHLEIVTRVLIPPAI</sequence>
<name>A0A6N6JEH4_9RHOB</name>
<organism evidence="4 5">
    <name type="scientific">Litoreibacter roseus</name>
    <dbReference type="NCBI Taxonomy" id="2601869"/>
    <lineage>
        <taxon>Bacteria</taxon>
        <taxon>Pseudomonadati</taxon>
        <taxon>Pseudomonadota</taxon>
        <taxon>Alphaproteobacteria</taxon>
        <taxon>Rhodobacterales</taxon>
        <taxon>Roseobacteraceae</taxon>
        <taxon>Litoreibacter</taxon>
    </lineage>
</organism>
<dbReference type="PANTHER" id="PTHR30055:SF146">
    <property type="entry name" value="HTH-TYPE TRANSCRIPTIONAL DUAL REGULATOR CECR"/>
    <property type="match status" value="1"/>
</dbReference>
<dbReference type="PANTHER" id="PTHR30055">
    <property type="entry name" value="HTH-TYPE TRANSCRIPTIONAL REGULATOR RUTR"/>
    <property type="match status" value="1"/>
</dbReference>
<dbReference type="EMBL" id="BLJE01000001">
    <property type="protein sequence ID" value="GFE63779.1"/>
    <property type="molecule type" value="Genomic_DNA"/>
</dbReference>
<dbReference type="AlphaFoldDB" id="A0A6N6JEH4"/>
<evidence type="ECO:0000259" key="3">
    <source>
        <dbReference type="PROSITE" id="PS50977"/>
    </source>
</evidence>
<dbReference type="InterPro" id="IPR001647">
    <property type="entry name" value="HTH_TetR"/>
</dbReference>
<feature type="domain" description="HTH tetR-type" evidence="3">
    <location>
        <begin position="1"/>
        <end position="37"/>
    </location>
</feature>
<protein>
    <recommendedName>
        <fullName evidence="3">HTH tetR-type domain-containing protein</fullName>
    </recommendedName>
</protein>
<proteinExistence type="predicted"/>
<dbReference type="PROSITE" id="PS50977">
    <property type="entry name" value="HTH_TETR_2"/>
    <property type="match status" value="1"/>
</dbReference>